<evidence type="ECO:0000313" key="5">
    <source>
        <dbReference type="Proteomes" id="UP000636479"/>
    </source>
</evidence>
<evidence type="ECO:0008006" key="6">
    <source>
        <dbReference type="Google" id="ProtNLM"/>
    </source>
</evidence>
<dbReference type="EMBL" id="JACAZF010000002">
    <property type="protein sequence ID" value="KAF7312060.1"/>
    <property type="molecule type" value="Genomic_DNA"/>
</dbReference>
<keyword evidence="2" id="KW-0472">Membrane</keyword>
<organism evidence="4 5">
    <name type="scientific">Mycena indigotica</name>
    <dbReference type="NCBI Taxonomy" id="2126181"/>
    <lineage>
        <taxon>Eukaryota</taxon>
        <taxon>Fungi</taxon>
        <taxon>Dikarya</taxon>
        <taxon>Basidiomycota</taxon>
        <taxon>Agaricomycotina</taxon>
        <taxon>Agaricomycetes</taxon>
        <taxon>Agaricomycetidae</taxon>
        <taxon>Agaricales</taxon>
        <taxon>Marasmiineae</taxon>
        <taxon>Mycenaceae</taxon>
        <taxon>Mycena</taxon>
    </lineage>
</organism>
<feature type="compositionally biased region" description="Basic and acidic residues" evidence="1">
    <location>
        <begin position="127"/>
        <end position="146"/>
    </location>
</feature>
<dbReference type="OrthoDB" id="3265715at2759"/>
<dbReference type="Proteomes" id="UP000636479">
    <property type="component" value="Unassembled WGS sequence"/>
</dbReference>
<dbReference type="GeneID" id="59341589"/>
<accession>A0A8H6T6Z8</accession>
<feature type="region of interest" description="Disordered" evidence="1">
    <location>
        <begin position="366"/>
        <end position="392"/>
    </location>
</feature>
<keyword evidence="2" id="KW-1133">Transmembrane helix</keyword>
<sequence>MSPFRLVTAGVTALVLFWPISSSAGPVNVTFDDADPAINYIGPEGAWNSSSVVCPACINPPTSMAQRHTFHKGAFVAGGMLIDDDDDGGEDDDDDSITILGDGSIETKADFAKGTSDSPLPKATSTVKDDGGGKDHGHNSTNDKGKGTGSRRRARSVGVEPHTLRRSSTQSPVSAEFRFNGTGVYVFCIQPLGAPSLVNTTFFVDGTELHTFIHQGSTTQSYYVFAANITAFAHTGLDDGPHVLTLILAPSSIFILDSVVVTQNKADTLDASSILASKPTPSRASLSTEPKDKSGKASFAGVLGGILGVLGTLAFGTAFSLYCRRRRAAARDRRDRETMPQLSTVETREFVPRFFSGTYAPVLVSTNSTPPPYQPSASSQSQSQLSSTDGQTAATVTTYADIPPPLEELDAAPPTFGEAIVSSPVVVVIPAGTIPVQVAAEEDQTS</sequence>
<evidence type="ECO:0000256" key="1">
    <source>
        <dbReference type="SAM" id="MobiDB-lite"/>
    </source>
</evidence>
<evidence type="ECO:0000256" key="3">
    <source>
        <dbReference type="SAM" id="SignalP"/>
    </source>
</evidence>
<evidence type="ECO:0000256" key="2">
    <source>
        <dbReference type="SAM" id="Phobius"/>
    </source>
</evidence>
<feature type="signal peptide" evidence="3">
    <location>
        <begin position="1"/>
        <end position="24"/>
    </location>
</feature>
<reference evidence="4" key="1">
    <citation type="submission" date="2020-05" db="EMBL/GenBank/DDBJ databases">
        <title>Mycena genomes resolve the evolution of fungal bioluminescence.</title>
        <authorList>
            <person name="Tsai I.J."/>
        </authorList>
    </citation>
    <scope>NUCLEOTIDE SEQUENCE</scope>
    <source>
        <strain evidence="4">171206Taipei</strain>
    </source>
</reference>
<comment type="caution">
    <text evidence="4">The sequence shown here is derived from an EMBL/GenBank/DDBJ whole genome shotgun (WGS) entry which is preliminary data.</text>
</comment>
<keyword evidence="2" id="KW-0812">Transmembrane</keyword>
<feature type="compositionally biased region" description="Low complexity" evidence="1">
    <location>
        <begin position="375"/>
        <end position="387"/>
    </location>
</feature>
<feature type="compositionally biased region" description="Polar residues" evidence="1">
    <location>
        <begin position="115"/>
        <end position="126"/>
    </location>
</feature>
<dbReference type="AlphaFoldDB" id="A0A8H6T6Z8"/>
<protein>
    <recommendedName>
        <fullName evidence="6">Transmembrane protein</fullName>
    </recommendedName>
</protein>
<feature type="chain" id="PRO_5034765841" description="Transmembrane protein" evidence="3">
    <location>
        <begin position="25"/>
        <end position="446"/>
    </location>
</feature>
<keyword evidence="3" id="KW-0732">Signal</keyword>
<evidence type="ECO:0000313" key="4">
    <source>
        <dbReference type="EMBL" id="KAF7312060.1"/>
    </source>
</evidence>
<proteinExistence type="predicted"/>
<keyword evidence="5" id="KW-1185">Reference proteome</keyword>
<dbReference type="RefSeq" id="XP_037224168.1">
    <property type="nucleotide sequence ID" value="XM_037359073.1"/>
</dbReference>
<feature type="transmembrane region" description="Helical" evidence="2">
    <location>
        <begin position="299"/>
        <end position="323"/>
    </location>
</feature>
<name>A0A8H6T6Z8_9AGAR</name>
<feature type="region of interest" description="Disordered" evidence="1">
    <location>
        <begin position="110"/>
        <end position="172"/>
    </location>
</feature>
<gene>
    <name evidence="4" type="ORF">MIND_00218100</name>
</gene>